<organism evidence="3 4">
    <name type="scientific">Armillaria gallica</name>
    <name type="common">Bulbous honey fungus</name>
    <name type="synonym">Armillaria bulbosa</name>
    <dbReference type="NCBI Taxonomy" id="47427"/>
    <lineage>
        <taxon>Eukaryota</taxon>
        <taxon>Fungi</taxon>
        <taxon>Dikarya</taxon>
        <taxon>Basidiomycota</taxon>
        <taxon>Agaricomycotina</taxon>
        <taxon>Agaricomycetes</taxon>
        <taxon>Agaricomycetidae</taxon>
        <taxon>Agaricales</taxon>
        <taxon>Marasmiineae</taxon>
        <taxon>Physalacriaceae</taxon>
        <taxon>Armillaria</taxon>
    </lineage>
</organism>
<dbReference type="OMA" id="AWKHENG"/>
<accession>A0A2H3DUH5</accession>
<proteinExistence type="predicted"/>
<dbReference type="AlphaFoldDB" id="A0A2H3DUH5"/>
<keyword evidence="2" id="KW-0472">Membrane</keyword>
<gene>
    <name evidence="3" type="ORF">ARMGADRAFT_482134</name>
</gene>
<feature type="transmembrane region" description="Helical" evidence="2">
    <location>
        <begin position="27"/>
        <end position="49"/>
    </location>
</feature>
<evidence type="ECO:0000256" key="1">
    <source>
        <dbReference type="SAM" id="MobiDB-lite"/>
    </source>
</evidence>
<keyword evidence="2" id="KW-1133">Transmembrane helix</keyword>
<protein>
    <submittedName>
        <fullName evidence="3">Uncharacterized protein</fullName>
    </submittedName>
</protein>
<keyword evidence="2" id="KW-0812">Transmembrane</keyword>
<evidence type="ECO:0000313" key="3">
    <source>
        <dbReference type="EMBL" id="PBK98871.1"/>
    </source>
</evidence>
<reference evidence="4" key="1">
    <citation type="journal article" date="2017" name="Nat. Ecol. Evol.">
        <title>Genome expansion and lineage-specific genetic innovations in the forest pathogenic fungi Armillaria.</title>
        <authorList>
            <person name="Sipos G."/>
            <person name="Prasanna A.N."/>
            <person name="Walter M.C."/>
            <person name="O'Connor E."/>
            <person name="Balint B."/>
            <person name="Krizsan K."/>
            <person name="Kiss B."/>
            <person name="Hess J."/>
            <person name="Varga T."/>
            <person name="Slot J."/>
            <person name="Riley R."/>
            <person name="Boka B."/>
            <person name="Rigling D."/>
            <person name="Barry K."/>
            <person name="Lee J."/>
            <person name="Mihaltcheva S."/>
            <person name="LaButti K."/>
            <person name="Lipzen A."/>
            <person name="Waldron R."/>
            <person name="Moloney N.M."/>
            <person name="Sperisen C."/>
            <person name="Kredics L."/>
            <person name="Vagvoelgyi C."/>
            <person name="Patrignani A."/>
            <person name="Fitzpatrick D."/>
            <person name="Nagy I."/>
            <person name="Doyle S."/>
            <person name="Anderson J.B."/>
            <person name="Grigoriev I.V."/>
            <person name="Gueldener U."/>
            <person name="Muensterkoetter M."/>
            <person name="Nagy L.G."/>
        </authorList>
    </citation>
    <scope>NUCLEOTIDE SEQUENCE [LARGE SCALE GENOMIC DNA]</scope>
    <source>
        <strain evidence="4">Ar21-2</strain>
    </source>
</reference>
<dbReference type="OrthoDB" id="2827012at2759"/>
<feature type="compositionally biased region" description="Basic and acidic residues" evidence="1">
    <location>
        <begin position="1"/>
        <end position="10"/>
    </location>
</feature>
<keyword evidence="4" id="KW-1185">Reference proteome</keyword>
<sequence length="88" mass="9785">MPEDSQHHSPEIPLLETTPPGKQLGRLVFKTGLVFFPCIAPVLAGFGVLQMLLRLPFPVGNEAWKHENGLDVQFFEDTKVGLDALCER</sequence>
<evidence type="ECO:0000313" key="4">
    <source>
        <dbReference type="Proteomes" id="UP000217790"/>
    </source>
</evidence>
<feature type="region of interest" description="Disordered" evidence="1">
    <location>
        <begin position="1"/>
        <end position="20"/>
    </location>
</feature>
<dbReference type="InParanoid" id="A0A2H3DUH5"/>
<name>A0A2H3DUH5_ARMGA</name>
<dbReference type="Proteomes" id="UP000217790">
    <property type="component" value="Unassembled WGS sequence"/>
</dbReference>
<evidence type="ECO:0000256" key="2">
    <source>
        <dbReference type="SAM" id="Phobius"/>
    </source>
</evidence>
<dbReference type="EMBL" id="KZ293647">
    <property type="protein sequence ID" value="PBK98871.1"/>
    <property type="molecule type" value="Genomic_DNA"/>
</dbReference>